<dbReference type="OrthoDB" id="10274904at2759"/>
<evidence type="ECO:0000313" key="1">
    <source>
        <dbReference type="EMBL" id="ETP02288.1"/>
    </source>
</evidence>
<dbReference type="PANTHER" id="PTHR40866">
    <property type="entry name" value="BED-TYPE DOMAIN-CONTAINING PROTEIN"/>
    <property type="match status" value="1"/>
</dbReference>
<gene>
    <name evidence="1" type="ORF">F441_20623</name>
</gene>
<name>W2VX24_PHYNI</name>
<sequence>MKIRAAILTVSAVEELVPRGNGHRHIAAVTDKLVELDSVCVKLQAEERSMAEVRLLFDALKVQNDLPLSFPEQQEIEAFVFPTNESSPAVRP</sequence>
<dbReference type="Proteomes" id="UP000018958">
    <property type="component" value="Unassembled WGS sequence"/>
</dbReference>
<dbReference type="EMBL" id="ANIX01004118">
    <property type="protein sequence ID" value="ETP02288.1"/>
    <property type="molecule type" value="Genomic_DNA"/>
</dbReference>
<comment type="caution">
    <text evidence="1">The sequence shown here is derived from an EMBL/GenBank/DDBJ whole genome shotgun (WGS) entry which is preliminary data.</text>
</comment>
<dbReference type="PANTHER" id="PTHR40866:SF1">
    <property type="entry name" value="BED-TYPE DOMAIN-CONTAINING PROTEIN"/>
    <property type="match status" value="1"/>
</dbReference>
<accession>W2VX24</accession>
<dbReference type="AlphaFoldDB" id="W2VX24"/>
<organism evidence="1 2">
    <name type="scientific">Phytophthora nicotianae CJ01A1</name>
    <dbReference type="NCBI Taxonomy" id="1317063"/>
    <lineage>
        <taxon>Eukaryota</taxon>
        <taxon>Sar</taxon>
        <taxon>Stramenopiles</taxon>
        <taxon>Oomycota</taxon>
        <taxon>Peronosporomycetes</taxon>
        <taxon>Peronosporales</taxon>
        <taxon>Peronosporaceae</taxon>
        <taxon>Phytophthora</taxon>
    </lineage>
</organism>
<reference evidence="1 2" key="1">
    <citation type="submission" date="2013-11" db="EMBL/GenBank/DDBJ databases">
        <title>The Genome Sequence of Phytophthora parasitica CJ01A1.</title>
        <authorList>
            <consortium name="The Broad Institute Genomics Platform"/>
            <person name="Russ C."/>
            <person name="Tyler B."/>
            <person name="Panabieres F."/>
            <person name="Shan W."/>
            <person name="Tripathy S."/>
            <person name="Grunwald N."/>
            <person name="Machado M."/>
            <person name="Johnson C.S."/>
            <person name="Walker B."/>
            <person name="Young S.K."/>
            <person name="Zeng Q."/>
            <person name="Gargeya S."/>
            <person name="Fitzgerald M."/>
            <person name="Haas B."/>
            <person name="Abouelleil A."/>
            <person name="Allen A.W."/>
            <person name="Alvarado L."/>
            <person name="Arachchi H.M."/>
            <person name="Berlin A.M."/>
            <person name="Chapman S.B."/>
            <person name="Gainer-Dewar J."/>
            <person name="Goldberg J."/>
            <person name="Griggs A."/>
            <person name="Gujja S."/>
            <person name="Hansen M."/>
            <person name="Howarth C."/>
            <person name="Imamovic A."/>
            <person name="Ireland A."/>
            <person name="Larimer J."/>
            <person name="McCowan C."/>
            <person name="Murphy C."/>
            <person name="Pearson M."/>
            <person name="Poon T.W."/>
            <person name="Priest M."/>
            <person name="Roberts A."/>
            <person name="Saif S."/>
            <person name="Shea T."/>
            <person name="Sisk P."/>
            <person name="Sykes S."/>
            <person name="Wortman J."/>
            <person name="Nusbaum C."/>
            <person name="Birren B."/>
        </authorList>
    </citation>
    <scope>NUCLEOTIDE SEQUENCE [LARGE SCALE GENOMIC DNA]</scope>
    <source>
        <strain evidence="1 2">CJ01A1</strain>
    </source>
</reference>
<protein>
    <submittedName>
        <fullName evidence="1">Uncharacterized protein</fullName>
    </submittedName>
</protein>
<proteinExistence type="predicted"/>
<evidence type="ECO:0000313" key="2">
    <source>
        <dbReference type="Proteomes" id="UP000018958"/>
    </source>
</evidence>